<feature type="transmembrane region" description="Helical" evidence="2">
    <location>
        <begin position="35"/>
        <end position="61"/>
    </location>
</feature>
<dbReference type="Pfam" id="PF19545">
    <property type="entry name" value="DUF6069"/>
    <property type="match status" value="1"/>
</dbReference>
<reference evidence="3 4" key="1">
    <citation type="submission" date="2023-03" db="EMBL/GenBank/DDBJ databases">
        <title>Isolation and description of six Streptomyces strains from soil environments, able to metabolize different microbial glucans.</title>
        <authorList>
            <person name="Widen T."/>
            <person name="Larsbrink J."/>
        </authorList>
    </citation>
    <scope>NUCLEOTIDE SEQUENCE [LARGE SCALE GENOMIC DNA]</scope>
    <source>
        <strain evidence="3 4">Alt2</strain>
    </source>
</reference>
<keyword evidence="2" id="KW-0812">Transmembrane</keyword>
<keyword evidence="4" id="KW-1185">Reference proteome</keyword>
<keyword evidence="2" id="KW-0472">Membrane</keyword>
<dbReference type="Proteomes" id="UP001235744">
    <property type="component" value="Chromosome"/>
</dbReference>
<name>A0ABY9IK55_9ACTN</name>
<evidence type="ECO:0000256" key="1">
    <source>
        <dbReference type="SAM" id="MobiDB-lite"/>
    </source>
</evidence>
<keyword evidence="2" id="KW-1133">Transmembrane helix</keyword>
<evidence type="ECO:0000313" key="3">
    <source>
        <dbReference type="EMBL" id="WLQ55637.1"/>
    </source>
</evidence>
<sequence>MDPQDGYDWQPQQTGYVPPQHRPRAQVPRVDAGRLWAGGAMTALVAALTAVVGLLLIRGVLGIPVFAPEGDGAMGDASTGVLAMGAAFAALVATALLHLLMLATPQPGTFFVWIVTLATAVMVLLPFTTSAPLDARIGSAALYLVIGIAIGSLLSAAGRSATRQDF</sequence>
<dbReference type="EMBL" id="CP120988">
    <property type="protein sequence ID" value="WLQ55637.1"/>
    <property type="molecule type" value="Genomic_DNA"/>
</dbReference>
<dbReference type="InterPro" id="IPR045713">
    <property type="entry name" value="DUF6069"/>
</dbReference>
<protein>
    <submittedName>
        <fullName evidence="3">DUF6069 family protein</fullName>
    </submittedName>
</protein>
<proteinExistence type="predicted"/>
<feature type="region of interest" description="Disordered" evidence="1">
    <location>
        <begin position="1"/>
        <end position="24"/>
    </location>
</feature>
<feature type="transmembrane region" description="Helical" evidence="2">
    <location>
        <begin position="110"/>
        <end position="128"/>
    </location>
</feature>
<feature type="transmembrane region" description="Helical" evidence="2">
    <location>
        <begin position="81"/>
        <end position="103"/>
    </location>
</feature>
<feature type="transmembrane region" description="Helical" evidence="2">
    <location>
        <begin position="140"/>
        <end position="158"/>
    </location>
</feature>
<dbReference type="RefSeq" id="WP_219572327.1">
    <property type="nucleotide sequence ID" value="NZ_CP120988.1"/>
</dbReference>
<accession>A0ABY9IK55</accession>
<gene>
    <name evidence="3" type="ORF">P8A19_09350</name>
</gene>
<organism evidence="3 4">
    <name type="scientific">Streptomyces poriferorum</name>
    <dbReference type="NCBI Taxonomy" id="2798799"/>
    <lineage>
        <taxon>Bacteria</taxon>
        <taxon>Bacillati</taxon>
        <taxon>Actinomycetota</taxon>
        <taxon>Actinomycetes</taxon>
        <taxon>Kitasatosporales</taxon>
        <taxon>Streptomycetaceae</taxon>
        <taxon>Streptomyces</taxon>
    </lineage>
</organism>
<evidence type="ECO:0000313" key="4">
    <source>
        <dbReference type="Proteomes" id="UP001235744"/>
    </source>
</evidence>
<evidence type="ECO:0000256" key="2">
    <source>
        <dbReference type="SAM" id="Phobius"/>
    </source>
</evidence>